<dbReference type="InterPro" id="IPR002885">
    <property type="entry name" value="PPR_rpt"/>
</dbReference>
<comment type="similarity">
    <text evidence="1">Belongs to the PPR family. P subfamily.</text>
</comment>
<keyword evidence="6" id="KW-1185">Reference proteome</keyword>
<feature type="repeat" description="PPR" evidence="4">
    <location>
        <begin position="18"/>
        <end position="52"/>
    </location>
</feature>
<accession>A0A811NU02</accession>
<protein>
    <recommendedName>
        <fullName evidence="7">Pentatricopeptide repeat-containing protein</fullName>
    </recommendedName>
</protein>
<evidence type="ECO:0000313" key="5">
    <source>
        <dbReference type="EMBL" id="CAD6226477.1"/>
    </source>
</evidence>
<proteinExistence type="inferred from homology"/>
<dbReference type="PANTHER" id="PTHR46128:SF358">
    <property type="entry name" value="TETRATRICOPEPTIDE REPEAT (TPR)-LIKE SUPERFAMILY PROTEIN"/>
    <property type="match status" value="1"/>
</dbReference>
<dbReference type="Pfam" id="PF01535">
    <property type="entry name" value="PPR"/>
    <property type="match status" value="1"/>
</dbReference>
<dbReference type="InterPro" id="IPR050872">
    <property type="entry name" value="PPR_P_subfamily"/>
</dbReference>
<dbReference type="NCBIfam" id="TIGR00756">
    <property type="entry name" value="PPR"/>
    <property type="match status" value="3"/>
</dbReference>
<sequence length="129" mass="14155">MSLFNRIARAGVKKVAPSIVTYTIVISCCCDAGCLNLGFAALGQIIKTRLRPQARTFTPLLRTLCAEKRTRDAMNIVLRRMPELCCTPDVFSYNTLLVGLCAEKKCEEAVELIHMMAEDGGGCRPDVVS</sequence>
<evidence type="ECO:0008006" key="7">
    <source>
        <dbReference type="Google" id="ProtNLM"/>
    </source>
</evidence>
<evidence type="ECO:0000256" key="2">
    <source>
        <dbReference type="ARBA" id="ARBA00022737"/>
    </source>
</evidence>
<dbReference type="PROSITE" id="PS51375">
    <property type="entry name" value="PPR"/>
    <property type="match status" value="2"/>
</dbReference>
<dbReference type="PROSITE" id="PS51257">
    <property type="entry name" value="PROKAR_LIPOPROTEIN"/>
    <property type="match status" value="1"/>
</dbReference>
<dbReference type="OrthoDB" id="680059at2759"/>
<evidence type="ECO:0000256" key="4">
    <source>
        <dbReference type="PROSITE-ProRule" id="PRU00708"/>
    </source>
</evidence>
<feature type="repeat" description="PPR" evidence="4">
    <location>
        <begin position="89"/>
        <end position="123"/>
    </location>
</feature>
<dbReference type="AlphaFoldDB" id="A0A811NU02"/>
<dbReference type="EMBL" id="CAJGYO010000004">
    <property type="protein sequence ID" value="CAD6226477.1"/>
    <property type="molecule type" value="Genomic_DNA"/>
</dbReference>
<organism evidence="5 6">
    <name type="scientific">Miscanthus lutarioriparius</name>
    <dbReference type="NCBI Taxonomy" id="422564"/>
    <lineage>
        <taxon>Eukaryota</taxon>
        <taxon>Viridiplantae</taxon>
        <taxon>Streptophyta</taxon>
        <taxon>Embryophyta</taxon>
        <taxon>Tracheophyta</taxon>
        <taxon>Spermatophyta</taxon>
        <taxon>Magnoliopsida</taxon>
        <taxon>Liliopsida</taxon>
        <taxon>Poales</taxon>
        <taxon>Poaceae</taxon>
        <taxon>PACMAD clade</taxon>
        <taxon>Panicoideae</taxon>
        <taxon>Andropogonodae</taxon>
        <taxon>Andropogoneae</taxon>
        <taxon>Saccharinae</taxon>
        <taxon>Miscanthus</taxon>
    </lineage>
</organism>
<dbReference type="Pfam" id="PF13041">
    <property type="entry name" value="PPR_2"/>
    <property type="match status" value="1"/>
</dbReference>
<evidence type="ECO:0000256" key="3">
    <source>
        <dbReference type="ARBA" id="ARBA00022946"/>
    </source>
</evidence>
<dbReference type="Proteomes" id="UP000604825">
    <property type="component" value="Unassembled WGS sequence"/>
</dbReference>
<evidence type="ECO:0000256" key="1">
    <source>
        <dbReference type="ARBA" id="ARBA00007626"/>
    </source>
</evidence>
<dbReference type="Gene3D" id="1.25.40.10">
    <property type="entry name" value="Tetratricopeptide repeat domain"/>
    <property type="match status" value="2"/>
</dbReference>
<evidence type="ECO:0000313" key="6">
    <source>
        <dbReference type="Proteomes" id="UP000604825"/>
    </source>
</evidence>
<comment type="caution">
    <text evidence="5">The sequence shown here is derived from an EMBL/GenBank/DDBJ whole genome shotgun (WGS) entry which is preliminary data.</text>
</comment>
<keyword evidence="2" id="KW-0677">Repeat</keyword>
<dbReference type="PANTHER" id="PTHR46128">
    <property type="entry name" value="MITOCHONDRIAL GROUP I INTRON SPLICING FACTOR CCM1"/>
    <property type="match status" value="1"/>
</dbReference>
<keyword evidence="3" id="KW-0809">Transit peptide</keyword>
<gene>
    <name evidence="5" type="ORF">NCGR_LOCUS18278</name>
</gene>
<reference evidence="5" key="1">
    <citation type="submission" date="2020-10" db="EMBL/GenBank/DDBJ databases">
        <authorList>
            <person name="Han B."/>
            <person name="Lu T."/>
            <person name="Zhao Q."/>
            <person name="Huang X."/>
            <person name="Zhao Y."/>
        </authorList>
    </citation>
    <scope>NUCLEOTIDE SEQUENCE</scope>
</reference>
<dbReference type="InterPro" id="IPR011990">
    <property type="entry name" value="TPR-like_helical_dom_sf"/>
</dbReference>
<name>A0A811NU02_9POAL</name>